<evidence type="ECO:0000256" key="1">
    <source>
        <dbReference type="SAM" id="SignalP"/>
    </source>
</evidence>
<organism evidence="2 3">
    <name type="scientific">Dryococelus australis</name>
    <dbReference type="NCBI Taxonomy" id="614101"/>
    <lineage>
        <taxon>Eukaryota</taxon>
        <taxon>Metazoa</taxon>
        <taxon>Ecdysozoa</taxon>
        <taxon>Arthropoda</taxon>
        <taxon>Hexapoda</taxon>
        <taxon>Insecta</taxon>
        <taxon>Pterygota</taxon>
        <taxon>Neoptera</taxon>
        <taxon>Polyneoptera</taxon>
        <taxon>Phasmatodea</taxon>
        <taxon>Verophasmatodea</taxon>
        <taxon>Anareolatae</taxon>
        <taxon>Phasmatidae</taxon>
        <taxon>Eurycanthinae</taxon>
        <taxon>Dryococelus</taxon>
    </lineage>
</organism>
<sequence>MVVFRLSLIVMLAALPTEKVSAERDSRWFQTETLHTVLSWIFGNPGSSDILQKSMEGGSYFVAGKEVVRCTTMIYTCV</sequence>
<feature type="signal peptide" evidence="1">
    <location>
        <begin position="1"/>
        <end position="22"/>
    </location>
</feature>
<name>A0ABQ9H0Q7_9NEOP</name>
<dbReference type="EMBL" id="JARBHB010000008">
    <property type="protein sequence ID" value="KAJ8877840.1"/>
    <property type="molecule type" value="Genomic_DNA"/>
</dbReference>
<evidence type="ECO:0000313" key="3">
    <source>
        <dbReference type="Proteomes" id="UP001159363"/>
    </source>
</evidence>
<comment type="caution">
    <text evidence="2">The sequence shown here is derived from an EMBL/GenBank/DDBJ whole genome shotgun (WGS) entry which is preliminary data.</text>
</comment>
<protein>
    <submittedName>
        <fullName evidence="2">Uncharacterized protein</fullName>
    </submittedName>
</protein>
<evidence type="ECO:0000313" key="2">
    <source>
        <dbReference type="EMBL" id="KAJ8877840.1"/>
    </source>
</evidence>
<reference evidence="2 3" key="1">
    <citation type="submission" date="2023-02" db="EMBL/GenBank/DDBJ databases">
        <title>LHISI_Scaffold_Assembly.</title>
        <authorList>
            <person name="Stuart O.P."/>
            <person name="Cleave R."/>
            <person name="Magrath M.J.L."/>
            <person name="Mikheyev A.S."/>
        </authorList>
    </citation>
    <scope>NUCLEOTIDE SEQUENCE [LARGE SCALE GENOMIC DNA]</scope>
    <source>
        <strain evidence="2">Daus_M_001</strain>
        <tissue evidence="2">Leg muscle</tissue>
    </source>
</reference>
<keyword evidence="1" id="KW-0732">Signal</keyword>
<gene>
    <name evidence="2" type="ORF">PR048_022299</name>
</gene>
<accession>A0ABQ9H0Q7</accession>
<proteinExistence type="predicted"/>
<keyword evidence="3" id="KW-1185">Reference proteome</keyword>
<feature type="chain" id="PRO_5046305342" evidence="1">
    <location>
        <begin position="23"/>
        <end position="78"/>
    </location>
</feature>
<dbReference type="Proteomes" id="UP001159363">
    <property type="component" value="Chromosome 7"/>
</dbReference>